<sequence length="965" mass="100251">MTQRAGINTDGGPEPDGPSAGGHDSAAGRDRTAGADAAGRRAGTARTPRPKDTGAAARCGPRIDAGAELDPVHPVKPPRRLIDAGAELDPVHPVRPPARPPTRPSAGPDDGPGTGPSAGPGTGPSAGPPTRPSAGPGTGPSAGPPTRPSAGPGTGADTRPGTGPSAEPDDGAGTGASAVGPGARSATGLTTAEVAERIARGEVNDVPVRSSRSTADIVRANVFTRFNALIGVLWVIMLIVAPIQDSLFGWIIIANTGIGIVQELRAKKTLDGLAVIGEARPTVRRDGRSAGISTSAIVLGDLVELGPGDKAVVDGEVVEADGLEIDESLLTGEADPVLKQPGDPVMSGSFVVAGGGAFTATRVGREAYAAQLAEEASRFTLVDSELRNGISVILKYVTWMLVPTAIGLIISQLVVKNSDFQDSIARTVGGIVPMIPEGLVLLTSIAFAIGVIRLGRQQCLVQELPAIEGLARVDVVCLDKTGTLTEGGMDVSEVRPLNGTGERYARQVLGALGASDPRPNASLKAIAAACPDGAGWTVTDTLPFSSARKYSGASFTEADGARSAWLLGAPDVLLERGSAALAETERLNEQGLRVLLLARTDGPLDTPGAGERLRLRPAALVVLEQRLRPDAPDTLRYFAEQDVRTKVISGDNAVSVGAVAAKLELPGAQRAVDARTLPTEAGPLGEALDAHAVFGRVTPQQKRDMVGALQARGHTVAMTGDGVNDVLALKDADIGVSMGSGSEATRAVAQIVLLNNSFATLPSVVAEGRRVIGNITRVATLFLTKTVYSVLLAILVVCSQVEYPFLPRHLALLSTLTIGVPAFFLALAPNRERAKPHFVRRVMRYSIPAGTIAAAGTFTTYLLARAHYSGPNALDAETSVATLTLFLIAMWVLAIIARPYTWWRIVLVAAMGFGFVVVVTVPWLQDFFALKLVGTTMPWTAVVIAVVAAGLVELAWRWVDRRFPA</sequence>
<feature type="transmembrane region" description="Helical" evidence="7">
    <location>
        <begin position="849"/>
        <end position="868"/>
    </location>
</feature>
<dbReference type="PRINTS" id="PR00120">
    <property type="entry name" value="HATPASE"/>
</dbReference>
<evidence type="ECO:0000256" key="7">
    <source>
        <dbReference type="SAM" id="Phobius"/>
    </source>
</evidence>
<dbReference type="InterPro" id="IPR001757">
    <property type="entry name" value="P_typ_ATPase"/>
</dbReference>
<feature type="transmembrane region" description="Helical" evidence="7">
    <location>
        <begin position="396"/>
        <end position="415"/>
    </location>
</feature>
<feature type="transmembrane region" description="Helical" evidence="7">
    <location>
        <begin position="809"/>
        <end position="828"/>
    </location>
</feature>
<dbReference type="Pfam" id="PF00702">
    <property type="entry name" value="Hydrolase"/>
    <property type="match status" value="1"/>
</dbReference>
<dbReference type="InterPro" id="IPR023214">
    <property type="entry name" value="HAD_sf"/>
</dbReference>
<feature type="compositionally biased region" description="Gly residues" evidence="6">
    <location>
        <begin position="110"/>
        <end position="124"/>
    </location>
</feature>
<dbReference type="SUPFAM" id="SSF81653">
    <property type="entry name" value="Calcium ATPase, transduction domain A"/>
    <property type="match status" value="1"/>
</dbReference>
<dbReference type="Proteomes" id="UP000002357">
    <property type="component" value="Chromosome"/>
</dbReference>
<keyword evidence="2 7" id="KW-0812">Transmembrane</keyword>
<dbReference type="SFLD" id="SFLDG00002">
    <property type="entry name" value="C1.7:_P-type_atpase_like"/>
    <property type="match status" value="1"/>
</dbReference>
<feature type="transmembrane region" description="Helical" evidence="7">
    <location>
        <begin position="222"/>
        <end position="241"/>
    </location>
</feature>
<feature type="compositionally biased region" description="Pro residues" evidence="6">
    <location>
        <begin position="93"/>
        <end position="103"/>
    </location>
</feature>
<dbReference type="InterPro" id="IPR023298">
    <property type="entry name" value="ATPase_P-typ_TM_dom_sf"/>
</dbReference>
<dbReference type="AlphaFoldDB" id="E2PZW6"/>
<evidence type="ECO:0000256" key="4">
    <source>
        <dbReference type="ARBA" id="ARBA00022989"/>
    </source>
</evidence>
<dbReference type="Gene3D" id="2.70.150.10">
    <property type="entry name" value="Calcium-transporting ATPase, cytoplasmic transduction domain A"/>
    <property type="match status" value="1"/>
</dbReference>
<feature type="transmembrane region" description="Helical" evidence="7">
    <location>
        <begin position="880"/>
        <end position="898"/>
    </location>
</feature>
<dbReference type="InterPro" id="IPR023299">
    <property type="entry name" value="ATPase_P-typ_cyto_dom_N"/>
</dbReference>
<comment type="subcellular location">
    <subcellularLocation>
        <location evidence="1">Cell membrane</location>
        <topology evidence="1">Multi-pass membrane protein</topology>
    </subcellularLocation>
</comment>
<dbReference type="eggNOG" id="COG0474">
    <property type="taxonomic scope" value="Bacteria"/>
</dbReference>
<feature type="transmembrane region" description="Helical" evidence="7">
    <location>
        <begin position="936"/>
        <end position="956"/>
    </location>
</feature>
<dbReference type="EMBL" id="CM000913">
    <property type="protein sequence ID" value="EFG08385.1"/>
    <property type="molecule type" value="Genomic_DNA"/>
</dbReference>
<gene>
    <name evidence="9" type="ORF">SCLAV_3314</name>
</gene>
<evidence type="ECO:0000256" key="6">
    <source>
        <dbReference type="SAM" id="MobiDB-lite"/>
    </source>
</evidence>
<dbReference type="EC" id="3.6.3.-" evidence="9"/>
<dbReference type="GeneID" id="93730161"/>
<feature type="transmembrane region" description="Helical" evidence="7">
    <location>
        <begin position="247"/>
        <end position="264"/>
    </location>
</feature>
<dbReference type="SUPFAM" id="SSF56784">
    <property type="entry name" value="HAD-like"/>
    <property type="match status" value="1"/>
</dbReference>
<organism evidence="9 10">
    <name type="scientific">Streptomyces clavuligerus</name>
    <dbReference type="NCBI Taxonomy" id="1901"/>
    <lineage>
        <taxon>Bacteria</taxon>
        <taxon>Bacillati</taxon>
        <taxon>Actinomycetota</taxon>
        <taxon>Actinomycetes</taxon>
        <taxon>Kitasatosporales</taxon>
        <taxon>Streptomycetaceae</taxon>
        <taxon>Streptomyces</taxon>
    </lineage>
</organism>
<dbReference type="InterPro" id="IPR008250">
    <property type="entry name" value="ATPase_P-typ_transduc_dom_A_sf"/>
</dbReference>
<dbReference type="GO" id="GO:0005524">
    <property type="term" value="F:ATP binding"/>
    <property type="evidence" value="ECO:0007669"/>
    <property type="project" value="InterPro"/>
</dbReference>
<feature type="transmembrane region" description="Helical" evidence="7">
    <location>
        <begin position="905"/>
        <end position="924"/>
    </location>
</feature>
<dbReference type="RefSeq" id="WP_003961323.1">
    <property type="nucleotide sequence ID" value="NZ_CM000913.1"/>
</dbReference>
<dbReference type="InterPro" id="IPR018303">
    <property type="entry name" value="ATPase_P-typ_P_site"/>
</dbReference>
<reference evidence="9 10" key="1">
    <citation type="journal article" date="2010" name="Genome Biol. Evol.">
        <title>The sequence of a 1.8-mb bacterial linear plasmid reveals a rich evolutionary reservoir of secondary metabolic pathways.</title>
        <authorList>
            <person name="Medema M.H."/>
            <person name="Trefzer A."/>
            <person name="Kovalchuk A."/>
            <person name="van den Berg M."/>
            <person name="Mueller U."/>
            <person name="Heijne W."/>
            <person name="Wu L."/>
            <person name="Alam M.T."/>
            <person name="Ronning C.M."/>
            <person name="Nierman W.C."/>
            <person name="Bovenberg R.A.L."/>
            <person name="Breitling R."/>
            <person name="Takano E."/>
        </authorList>
    </citation>
    <scope>NUCLEOTIDE SEQUENCE [LARGE SCALE GENOMIC DNA]</scope>
    <source>
        <strain evidence="10">ATCC 27064 / DSM 738 / JCM 4710 / NBRC 13307 / NCIMB 12785 / NRRL 3585 / VKM Ac-602</strain>
    </source>
</reference>
<dbReference type="Pfam" id="PF00122">
    <property type="entry name" value="E1-E2_ATPase"/>
    <property type="match status" value="1"/>
</dbReference>
<evidence type="ECO:0000256" key="5">
    <source>
        <dbReference type="ARBA" id="ARBA00023136"/>
    </source>
</evidence>
<feature type="region of interest" description="Disordered" evidence="6">
    <location>
        <begin position="1"/>
        <end position="187"/>
    </location>
</feature>
<dbReference type="SFLD" id="SFLDS00003">
    <property type="entry name" value="Haloacid_Dehalogenase"/>
    <property type="match status" value="1"/>
</dbReference>
<dbReference type="PANTHER" id="PTHR42861">
    <property type="entry name" value="CALCIUM-TRANSPORTING ATPASE"/>
    <property type="match status" value="1"/>
</dbReference>
<keyword evidence="9" id="KW-0378">Hydrolase</keyword>
<dbReference type="NCBIfam" id="TIGR01494">
    <property type="entry name" value="ATPase_P-type"/>
    <property type="match status" value="2"/>
</dbReference>
<dbReference type="PRINTS" id="PR00119">
    <property type="entry name" value="CATATPASE"/>
</dbReference>
<dbReference type="PROSITE" id="PS00154">
    <property type="entry name" value="ATPASE_E1_E2"/>
    <property type="match status" value="1"/>
</dbReference>
<proteinExistence type="predicted"/>
<accession>E2PZW6</accession>
<feature type="transmembrane region" description="Helical" evidence="7">
    <location>
        <begin position="435"/>
        <end position="454"/>
    </location>
</feature>
<evidence type="ECO:0000259" key="8">
    <source>
        <dbReference type="Pfam" id="PF00122"/>
    </source>
</evidence>
<keyword evidence="3" id="KW-1278">Translocase</keyword>
<feature type="compositionally biased region" description="Low complexity" evidence="6">
    <location>
        <begin position="34"/>
        <end position="47"/>
    </location>
</feature>
<evidence type="ECO:0000313" key="9">
    <source>
        <dbReference type="EMBL" id="EFG08385.1"/>
    </source>
</evidence>
<dbReference type="InterPro" id="IPR059000">
    <property type="entry name" value="ATPase_P-type_domA"/>
</dbReference>
<dbReference type="InterPro" id="IPR044492">
    <property type="entry name" value="P_typ_ATPase_HD_dom"/>
</dbReference>
<dbReference type="Gene3D" id="3.40.50.1000">
    <property type="entry name" value="HAD superfamily/HAD-like"/>
    <property type="match status" value="1"/>
</dbReference>
<dbReference type="SFLD" id="SFLDF00027">
    <property type="entry name" value="p-type_atpase"/>
    <property type="match status" value="1"/>
</dbReference>
<evidence type="ECO:0000256" key="3">
    <source>
        <dbReference type="ARBA" id="ARBA00022967"/>
    </source>
</evidence>
<dbReference type="SUPFAM" id="SSF81665">
    <property type="entry name" value="Calcium ATPase, transmembrane domain M"/>
    <property type="match status" value="1"/>
</dbReference>
<dbReference type="Gene3D" id="3.40.1110.10">
    <property type="entry name" value="Calcium-transporting ATPase, cytoplasmic domain N"/>
    <property type="match status" value="1"/>
</dbReference>
<protein>
    <submittedName>
        <fullName evidence="9">Integral membrane ATPase</fullName>
        <ecNumber evidence="9">3.6.3.-</ecNumber>
    </submittedName>
</protein>
<dbReference type="GO" id="GO:0005886">
    <property type="term" value="C:plasma membrane"/>
    <property type="evidence" value="ECO:0007669"/>
    <property type="project" value="UniProtKB-SubCell"/>
</dbReference>
<keyword evidence="5 7" id="KW-0472">Membrane</keyword>
<feature type="compositionally biased region" description="Low complexity" evidence="6">
    <location>
        <begin position="132"/>
        <end position="141"/>
    </location>
</feature>
<dbReference type="OrthoDB" id="9814270at2"/>
<dbReference type="InterPro" id="IPR036412">
    <property type="entry name" value="HAD-like_sf"/>
</dbReference>
<keyword evidence="4 7" id="KW-1133">Transmembrane helix</keyword>
<dbReference type="STRING" id="1901.BB341_12040"/>
<feature type="domain" description="P-type ATPase A" evidence="8">
    <location>
        <begin position="282"/>
        <end position="375"/>
    </location>
</feature>
<name>E2PZW6_STRCL</name>
<evidence type="ECO:0000256" key="1">
    <source>
        <dbReference type="ARBA" id="ARBA00004651"/>
    </source>
</evidence>
<evidence type="ECO:0000313" key="10">
    <source>
        <dbReference type="Proteomes" id="UP000002357"/>
    </source>
</evidence>
<keyword evidence="10" id="KW-1185">Reference proteome</keyword>
<dbReference type="Gene3D" id="1.20.1110.10">
    <property type="entry name" value="Calcium-transporting ATPase, transmembrane domain"/>
    <property type="match status" value="1"/>
</dbReference>
<feature type="transmembrane region" description="Helical" evidence="7">
    <location>
        <begin position="778"/>
        <end position="797"/>
    </location>
</feature>
<evidence type="ECO:0000256" key="2">
    <source>
        <dbReference type="ARBA" id="ARBA00022692"/>
    </source>
</evidence>
<dbReference type="GO" id="GO:0016887">
    <property type="term" value="F:ATP hydrolysis activity"/>
    <property type="evidence" value="ECO:0007669"/>
    <property type="project" value="InterPro"/>
</dbReference>